<evidence type="ECO:0000256" key="1">
    <source>
        <dbReference type="ARBA" id="ARBA00022598"/>
    </source>
</evidence>
<dbReference type="GO" id="GO:0005524">
    <property type="term" value="F:ATP binding"/>
    <property type="evidence" value="ECO:0007669"/>
    <property type="project" value="UniProtKB-KW"/>
</dbReference>
<keyword evidence="3 7" id="KW-0067">ATP-binding</keyword>
<dbReference type="EMBL" id="LBUU01000008">
    <property type="protein sequence ID" value="KKQ69932.1"/>
    <property type="molecule type" value="Genomic_DNA"/>
</dbReference>
<sequence>MKNSAKKILSETKIAKKNLEHALKEAKMDQSFVQNIILKEGYSYPNKSVAIGTITDFNFLKNMFSCHYNLDKFNDVPKSKQHLVTGFGPTNAPTGGTLSIILRAIFLERETGIDSTIIISNLGAYNSRNISIEKIDYLTERFIKFIRSLGFKGELRTHNNFNLLVASSLTSKMLTVKDFLKNEEVSTNLYKKLGIQGKDFPTFVDANFTIADVLLPCILKKKERILVFVGIEEYYFPKLANLVIQRFNKNYKKQFVSENALVAATFGHLIGGLNGFPKMSKSIPESSINLDDSVYKIKQKILKCSPKDEKIILQMINLVSDWDLKKIDQANAAFQAKNKDWLKFKNDYFKYFISLKNAWKKTENKKYKFNMNSLFK</sequence>
<dbReference type="GO" id="GO:0005737">
    <property type="term" value="C:cytoplasm"/>
    <property type="evidence" value="ECO:0007669"/>
    <property type="project" value="TreeGrafter"/>
</dbReference>
<evidence type="ECO:0000256" key="6">
    <source>
        <dbReference type="ARBA" id="ARBA00030268"/>
    </source>
</evidence>
<evidence type="ECO:0000256" key="3">
    <source>
        <dbReference type="ARBA" id="ARBA00022840"/>
    </source>
</evidence>
<keyword evidence="1 7" id="KW-0436">Ligase</keyword>
<dbReference type="Pfam" id="PF00579">
    <property type="entry name" value="tRNA-synt_1b"/>
    <property type="match status" value="1"/>
</dbReference>
<dbReference type="Proteomes" id="UP000034022">
    <property type="component" value="Unassembled WGS sequence"/>
</dbReference>
<dbReference type="GO" id="GO:0006436">
    <property type="term" value="P:tryptophanyl-tRNA aminoacylation"/>
    <property type="evidence" value="ECO:0007669"/>
    <property type="project" value="TreeGrafter"/>
</dbReference>
<dbReference type="Gene3D" id="1.10.240.10">
    <property type="entry name" value="Tyrosyl-Transfer RNA Synthetase"/>
    <property type="match status" value="1"/>
</dbReference>
<reference evidence="8 9" key="1">
    <citation type="journal article" date="2015" name="Nature">
        <title>rRNA introns, odd ribosomes, and small enigmatic genomes across a large radiation of phyla.</title>
        <authorList>
            <person name="Brown C.T."/>
            <person name="Hug L.A."/>
            <person name="Thomas B.C."/>
            <person name="Sharon I."/>
            <person name="Castelle C.J."/>
            <person name="Singh A."/>
            <person name="Wilkins M.J."/>
            <person name="Williams K.H."/>
            <person name="Banfield J.F."/>
        </authorList>
    </citation>
    <scope>NUCLEOTIDE SEQUENCE [LARGE SCALE GENOMIC DNA]</scope>
</reference>
<organism evidence="8 9">
    <name type="scientific">Candidatus Falkowbacteria bacterium GW2011_GWE1_38_31</name>
    <dbReference type="NCBI Taxonomy" id="1618638"/>
    <lineage>
        <taxon>Bacteria</taxon>
        <taxon>Candidatus Falkowiibacteriota</taxon>
    </lineage>
</organism>
<keyword evidence="5 7" id="KW-0030">Aminoacyl-tRNA synthetase</keyword>
<dbReference type="PANTHER" id="PTHR10055">
    <property type="entry name" value="TRYPTOPHANYL-TRNA SYNTHETASE"/>
    <property type="match status" value="1"/>
</dbReference>
<dbReference type="Gene3D" id="3.40.50.620">
    <property type="entry name" value="HUPs"/>
    <property type="match status" value="1"/>
</dbReference>
<dbReference type="SUPFAM" id="SSF52374">
    <property type="entry name" value="Nucleotidylyl transferase"/>
    <property type="match status" value="1"/>
</dbReference>
<evidence type="ECO:0000313" key="8">
    <source>
        <dbReference type="EMBL" id="KKQ69932.1"/>
    </source>
</evidence>
<protein>
    <recommendedName>
        <fullName evidence="6">Tryptophanyl-tRNA synthetase</fullName>
    </recommendedName>
</protein>
<gene>
    <name evidence="8" type="ORF">US91_C0008G0052</name>
</gene>
<evidence type="ECO:0000256" key="4">
    <source>
        <dbReference type="ARBA" id="ARBA00022917"/>
    </source>
</evidence>
<dbReference type="InterPro" id="IPR014729">
    <property type="entry name" value="Rossmann-like_a/b/a_fold"/>
</dbReference>
<comment type="similarity">
    <text evidence="7">Belongs to the class-I aminoacyl-tRNA synthetase family.</text>
</comment>
<dbReference type="InterPro" id="IPR002305">
    <property type="entry name" value="aa-tRNA-synth_Ic"/>
</dbReference>
<name>A0A0G0JTG2_9BACT</name>
<evidence type="ECO:0000256" key="5">
    <source>
        <dbReference type="ARBA" id="ARBA00023146"/>
    </source>
</evidence>
<dbReference type="AlphaFoldDB" id="A0A0G0JTG2"/>
<keyword evidence="4 7" id="KW-0648">Protein biosynthesis</keyword>
<evidence type="ECO:0000256" key="2">
    <source>
        <dbReference type="ARBA" id="ARBA00022741"/>
    </source>
</evidence>
<dbReference type="GO" id="GO:0004830">
    <property type="term" value="F:tryptophan-tRNA ligase activity"/>
    <property type="evidence" value="ECO:0007669"/>
    <property type="project" value="TreeGrafter"/>
</dbReference>
<dbReference type="PANTHER" id="PTHR10055:SF1">
    <property type="entry name" value="TRYPTOPHAN--TRNA LIGASE, CYTOPLASMIC"/>
    <property type="match status" value="1"/>
</dbReference>
<keyword evidence="2 7" id="KW-0547">Nucleotide-binding</keyword>
<proteinExistence type="inferred from homology"/>
<accession>A0A0G0JTG2</accession>
<evidence type="ECO:0000256" key="7">
    <source>
        <dbReference type="RuleBase" id="RU363036"/>
    </source>
</evidence>
<evidence type="ECO:0000313" key="9">
    <source>
        <dbReference type="Proteomes" id="UP000034022"/>
    </source>
</evidence>
<comment type="caution">
    <text evidence="8">The sequence shown here is derived from an EMBL/GenBank/DDBJ whole genome shotgun (WGS) entry which is preliminary data.</text>
</comment>